<evidence type="ECO:0000256" key="1">
    <source>
        <dbReference type="SAM" id="SignalP"/>
    </source>
</evidence>
<dbReference type="InterPro" id="IPR025245">
    <property type="entry name" value="DUF4197"/>
</dbReference>
<gene>
    <name evidence="2" type="ORF">C8261_12540</name>
</gene>
<sequence>MRSILRAFLLLVICAPAWAQLNLSGLAAFSERDTATGLREALTQGAGRAVDLLGTQDGFLGNPKVRIPLPEVLQKAEPLMRMTGRGKDFDALVTTMNRAAEAAVPEARALLADAVRQLTVEDAKKILGGGDDSVTQYFRQHTEAGLTQRFLPVVRQHTERLALAGQYNRLAGQASGFGLMKAEDAQIESYVTRKALDGLYLMIAEEERAIRANPVQAAGTWARRIFGAVK</sequence>
<name>A0A2T4IDH6_9RHOO</name>
<dbReference type="OrthoDB" id="5292580at2"/>
<organism evidence="2 3">
    <name type="scientific">Pseudothauera lacus</name>
    <dbReference type="NCBI Taxonomy" id="2136175"/>
    <lineage>
        <taxon>Bacteria</taxon>
        <taxon>Pseudomonadati</taxon>
        <taxon>Pseudomonadota</taxon>
        <taxon>Betaproteobacteria</taxon>
        <taxon>Rhodocyclales</taxon>
        <taxon>Zoogloeaceae</taxon>
        <taxon>Pseudothauera</taxon>
    </lineage>
</organism>
<dbReference type="EMBL" id="PZKC01000010">
    <property type="protein sequence ID" value="PTD95824.1"/>
    <property type="molecule type" value="Genomic_DNA"/>
</dbReference>
<dbReference type="AlphaFoldDB" id="A0A2T4IDH6"/>
<feature type="signal peptide" evidence="1">
    <location>
        <begin position="1"/>
        <end position="19"/>
    </location>
</feature>
<dbReference type="Pfam" id="PF13852">
    <property type="entry name" value="DUF4197"/>
    <property type="match status" value="1"/>
</dbReference>
<comment type="caution">
    <text evidence="2">The sequence shown here is derived from an EMBL/GenBank/DDBJ whole genome shotgun (WGS) entry which is preliminary data.</text>
</comment>
<reference evidence="2 3" key="2">
    <citation type="submission" date="2018-04" db="EMBL/GenBank/DDBJ databases">
        <title>Thauera lacus sp. nov., isolated from an saline lake in Inner Mongolia, China.</title>
        <authorList>
            <person name="Liang Q.-Y."/>
        </authorList>
    </citation>
    <scope>NUCLEOTIDE SEQUENCE [LARGE SCALE GENOMIC DNA]</scope>
    <source>
        <strain evidence="2 3">D20</strain>
    </source>
</reference>
<evidence type="ECO:0000313" key="3">
    <source>
        <dbReference type="Proteomes" id="UP000241193"/>
    </source>
</evidence>
<dbReference type="Proteomes" id="UP000241193">
    <property type="component" value="Unassembled WGS sequence"/>
</dbReference>
<reference evidence="2 3" key="1">
    <citation type="submission" date="2018-03" db="EMBL/GenBank/DDBJ databases">
        <authorList>
            <person name="Keele B.F."/>
        </authorList>
    </citation>
    <scope>NUCLEOTIDE SEQUENCE [LARGE SCALE GENOMIC DNA]</scope>
    <source>
        <strain evidence="2 3">D20</strain>
    </source>
</reference>
<keyword evidence="3" id="KW-1185">Reference proteome</keyword>
<dbReference type="RefSeq" id="WP_107494065.1">
    <property type="nucleotide sequence ID" value="NZ_PZKC01000010.1"/>
</dbReference>
<feature type="chain" id="PRO_5015414797" evidence="1">
    <location>
        <begin position="20"/>
        <end position="230"/>
    </location>
</feature>
<proteinExistence type="predicted"/>
<accession>A0A2T4IDH6</accession>
<protein>
    <submittedName>
        <fullName evidence="2">DUF4197 domain-containing protein</fullName>
    </submittedName>
</protein>
<keyword evidence="1" id="KW-0732">Signal</keyword>
<evidence type="ECO:0000313" key="2">
    <source>
        <dbReference type="EMBL" id="PTD95824.1"/>
    </source>
</evidence>